<dbReference type="AlphaFoldDB" id="A0A437JC77"/>
<evidence type="ECO:0000313" key="3">
    <source>
        <dbReference type="Proteomes" id="UP000282977"/>
    </source>
</evidence>
<dbReference type="Pfam" id="PF05834">
    <property type="entry name" value="Lycopene_cycl"/>
    <property type="match status" value="1"/>
</dbReference>
<organism evidence="2 3">
    <name type="scientific">Sphingobium algorifonticola</name>
    <dbReference type="NCBI Taxonomy" id="2008318"/>
    <lineage>
        <taxon>Bacteria</taxon>
        <taxon>Pseudomonadati</taxon>
        <taxon>Pseudomonadota</taxon>
        <taxon>Alphaproteobacteria</taxon>
        <taxon>Sphingomonadales</taxon>
        <taxon>Sphingomonadaceae</taxon>
        <taxon>Sphingobium</taxon>
    </lineage>
</organism>
<sequence>MSDAPPPNSLSCDLAIIGGGLSGGLIALAVRAKHPQARILLVEKDRNVGGNHVWSFFDGDVPDGDRWLIDPMIAHRWDGGHDVRFPQYRRTLSTPYNSITSDSFDRHLRAVLGDAIVQGSATALSPTSVMLADGREIAAQSMIDARGGGDLSVLKCGWQKFVGQRLNLAAPHGLTRPVIMDATVPQIDGYRFVYLLPIDAQRIFVEDTYYSDGPDLPVETIRARIADYAAAQGWTVETVEHEETGVLPVVHGGDFDAYWPQGDAVARAGVRGGIFHPMTGYSLPDAVAFALHVADKWPMGGAALATESRSFAKAHWASAGYYRMLGTILFFAAEPAARYRIFQRFYSLSPALIERFYAGRSTLYDKGRILCGRPPVPITRAIKTLMRRGS</sequence>
<reference evidence="2 3" key="1">
    <citation type="submission" date="2019-01" db="EMBL/GenBank/DDBJ databases">
        <authorList>
            <person name="Chen W.-M."/>
        </authorList>
    </citation>
    <scope>NUCLEOTIDE SEQUENCE [LARGE SCALE GENOMIC DNA]</scope>
    <source>
        <strain evidence="2 3">TLA-22</strain>
    </source>
</reference>
<dbReference type="GO" id="GO:0045436">
    <property type="term" value="F:lycopene beta cyclase activity"/>
    <property type="evidence" value="ECO:0007669"/>
    <property type="project" value="InterPro"/>
</dbReference>
<comment type="similarity">
    <text evidence="1">Belongs to the lycopene cyclase family.</text>
</comment>
<dbReference type="NCBIfam" id="TIGR01790">
    <property type="entry name" value="carotene-cycl"/>
    <property type="match status" value="1"/>
</dbReference>
<dbReference type="InterPro" id="IPR036188">
    <property type="entry name" value="FAD/NAD-bd_sf"/>
</dbReference>
<dbReference type="NCBIfam" id="TIGR01789">
    <property type="entry name" value="lycopene_cycl"/>
    <property type="match status" value="1"/>
</dbReference>
<dbReference type="RefSeq" id="WP_127689046.1">
    <property type="nucleotide sequence ID" value="NZ_RZUL01000001.1"/>
</dbReference>
<evidence type="ECO:0000313" key="2">
    <source>
        <dbReference type="EMBL" id="RVT43507.1"/>
    </source>
</evidence>
<accession>A0A437JC77</accession>
<name>A0A437JC77_9SPHN</name>
<dbReference type="InterPro" id="IPR010108">
    <property type="entry name" value="Lycopene_cyclase_b/e"/>
</dbReference>
<dbReference type="OrthoDB" id="5793379at2"/>
<dbReference type="EMBL" id="RZUL01000001">
    <property type="protein sequence ID" value="RVT43507.1"/>
    <property type="molecule type" value="Genomic_DNA"/>
</dbReference>
<proteinExistence type="inferred from homology"/>
<keyword evidence="3" id="KW-1185">Reference proteome</keyword>
<dbReference type="SUPFAM" id="SSF51905">
    <property type="entry name" value="FAD/NAD(P)-binding domain"/>
    <property type="match status" value="1"/>
</dbReference>
<dbReference type="Gene3D" id="3.50.50.60">
    <property type="entry name" value="FAD/NAD(P)-binding domain"/>
    <property type="match status" value="1"/>
</dbReference>
<dbReference type="GO" id="GO:0016705">
    <property type="term" value="F:oxidoreductase activity, acting on paired donors, with incorporation or reduction of molecular oxygen"/>
    <property type="evidence" value="ECO:0007669"/>
    <property type="project" value="InterPro"/>
</dbReference>
<evidence type="ECO:0000256" key="1">
    <source>
        <dbReference type="ARBA" id="ARBA00006599"/>
    </source>
</evidence>
<dbReference type="GO" id="GO:0016117">
    <property type="term" value="P:carotenoid biosynthetic process"/>
    <property type="evidence" value="ECO:0007669"/>
    <property type="project" value="InterPro"/>
</dbReference>
<gene>
    <name evidence="2" type="primary">crtY</name>
    <name evidence="2" type="ORF">ENE74_02475</name>
</gene>
<protein>
    <submittedName>
        <fullName evidence="2">Lycopene cyclase</fullName>
    </submittedName>
</protein>
<comment type="caution">
    <text evidence="2">The sequence shown here is derived from an EMBL/GenBank/DDBJ whole genome shotgun (WGS) entry which is preliminary data.</text>
</comment>
<dbReference type="InterPro" id="IPR008461">
    <property type="entry name" value="CrtY"/>
</dbReference>
<dbReference type="Proteomes" id="UP000282977">
    <property type="component" value="Unassembled WGS sequence"/>
</dbReference>